<dbReference type="EMBL" id="LQYI01000129">
    <property type="protein sequence ID" value="KYC62281.1"/>
    <property type="molecule type" value="Genomic_DNA"/>
</dbReference>
<evidence type="ECO:0000313" key="1">
    <source>
        <dbReference type="EMBL" id="KYC62281.1"/>
    </source>
</evidence>
<gene>
    <name evidence="1" type="ORF">B4099_3771</name>
</gene>
<organism evidence="1 2">
    <name type="scientific">Heyndrickxia coagulans</name>
    <name type="common">Weizmannia coagulans</name>
    <dbReference type="NCBI Taxonomy" id="1398"/>
    <lineage>
        <taxon>Bacteria</taxon>
        <taxon>Bacillati</taxon>
        <taxon>Bacillota</taxon>
        <taxon>Bacilli</taxon>
        <taxon>Bacillales</taxon>
        <taxon>Bacillaceae</taxon>
        <taxon>Heyndrickxia</taxon>
    </lineage>
</organism>
<reference evidence="1 2" key="1">
    <citation type="submission" date="2016-01" db="EMBL/GenBank/DDBJ databases">
        <title>Genome Sequences of Twelve Sporeforming Bacillus Species Isolated from Foods.</title>
        <authorList>
            <person name="Berendsen E.M."/>
            <person name="Wells-Bennik M.H."/>
            <person name="Krawcyk A.O."/>
            <person name="De Jong A."/>
            <person name="Holsappel S."/>
            <person name="Eijlander R.T."/>
            <person name="Kuipers O.P."/>
        </authorList>
    </citation>
    <scope>NUCLEOTIDE SEQUENCE [LARGE SCALE GENOMIC DNA]</scope>
    <source>
        <strain evidence="1 2">B4099</strain>
    </source>
</reference>
<dbReference type="Proteomes" id="UP000075304">
    <property type="component" value="Unassembled WGS sequence"/>
</dbReference>
<evidence type="ECO:0000313" key="2">
    <source>
        <dbReference type="Proteomes" id="UP000075304"/>
    </source>
</evidence>
<protein>
    <submittedName>
        <fullName evidence="1">Uncharacterized protein</fullName>
    </submittedName>
</protein>
<sequence>MARALELKRFPVSDKEILSLKELEAILPSSKVNHKLKTDASIILNTELNRIYIEKWEYIDEISQKVNGRSYVDFYKEYFGEIMNFVYSKKKEILETLRRKLNEQSKNYLHPDLNLNSIIRDIEVTTKEMRLNCNFNQIQILYNSNRFSMYFNYKEQKLFILLKTPKDYIDVLKIWHEFGHAIHYQNMDNSLSFVFTKLHNLHNMEGIAILYQLLGNKYYNHPLDYKIYNMMWWAFVEFFSLFEWLNAIKQKNISDIFMRNLQFIFEKVPTYPCPIRYFNRGFKSFRYILGLFLALGISDYLHENPRISGEYIKEIMYSGGINKNNELIIKGYQNMVNS</sequence>
<dbReference type="PATRIC" id="fig|1398.25.peg.1054"/>
<dbReference type="AlphaFoldDB" id="A0A150JYV7"/>
<name>A0A150JYV7_HEYCO</name>
<accession>A0A150JYV7</accession>
<dbReference type="SUPFAM" id="SSF55486">
    <property type="entry name" value="Metalloproteases ('zincins'), catalytic domain"/>
    <property type="match status" value="1"/>
</dbReference>
<proteinExistence type="predicted"/>
<comment type="caution">
    <text evidence="1">The sequence shown here is derived from an EMBL/GenBank/DDBJ whole genome shotgun (WGS) entry which is preliminary data.</text>
</comment>